<protein>
    <submittedName>
        <fullName evidence="4">Copper chaperone PCu(A)C</fullName>
    </submittedName>
</protein>
<comment type="caution">
    <text evidence="4">The sequence shown here is derived from an EMBL/GenBank/DDBJ whole genome shotgun (WGS) entry which is preliminary data.</text>
</comment>
<accession>A0AAW4YTQ1</accession>
<organism evidence="4 6">
    <name type="scientific">Billgrantia desiderata</name>
    <dbReference type="NCBI Taxonomy" id="52021"/>
    <lineage>
        <taxon>Bacteria</taxon>
        <taxon>Pseudomonadati</taxon>
        <taxon>Pseudomonadota</taxon>
        <taxon>Gammaproteobacteria</taxon>
        <taxon>Oceanospirillales</taxon>
        <taxon>Halomonadaceae</taxon>
        <taxon>Billgrantia</taxon>
    </lineage>
</organism>
<name>A0AAW4YTQ1_9GAMM</name>
<dbReference type="AlphaFoldDB" id="A0AAW4YTQ1"/>
<evidence type="ECO:0000256" key="1">
    <source>
        <dbReference type="SAM" id="MobiDB-lite"/>
    </source>
</evidence>
<dbReference type="InterPro" id="IPR058248">
    <property type="entry name" value="Lxx211020-like"/>
</dbReference>
<dbReference type="EMBL" id="JABFTQ010000002">
    <property type="protein sequence ID" value="MCE8046012.1"/>
    <property type="molecule type" value="Genomic_DNA"/>
</dbReference>
<dbReference type="RefSeq" id="WP_234239324.1">
    <property type="nucleotide sequence ID" value="NZ_JABFTQ010000002.1"/>
</dbReference>
<reference evidence="4 5" key="2">
    <citation type="journal article" date="2021" name="Front. Microbiol.">
        <title>Aerobic Denitrification and Heterotrophic Sulfur Oxidation in the Genus Halomonas Revealed by Six Novel Species Characterizations and Genome-Based Analysis.</title>
        <authorList>
            <person name="Wang L."/>
            <person name="Shao Z."/>
        </authorList>
    </citation>
    <scope>NUCLEOTIDE SEQUENCE</scope>
    <source>
        <strain evidence="3 5">MCCC 1A05748</strain>
        <strain evidence="4">MCCC 1A05776</strain>
    </source>
</reference>
<evidence type="ECO:0000256" key="2">
    <source>
        <dbReference type="SAM" id="SignalP"/>
    </source>
</evidence>
<keyword evidence="5" id="KW-1185">Reference proteome</keyword>
<dbReference type="PANTHER" id="PTHR36302">
    <property type="entry name" value="BLR7088 PROTEIN"/>
    <property type="match status" value="1"/>
</dbReference>
<dbReference type="Pfam" id="PF04314">
    <property type="entry name" value="PCuAC"/>
    <property type="match status" value="1"/>
</dbReference>
<feature type="chain" id="PRO_5043958130" evidence="2">
    <location>
        <begin position="23"/>
        <end position="173"/>
    </location>
</feature>
<feature type="signal peptide" evidence="2">
    <location>
        <begin position="1"/>
        <end position="22"/>
    </location>
</feature>
<keyword evidence="2" id="KW-0732">Signal</keyword>
<sequence>MVLVRSLLLTAGLSLVASTALAEPLLVEEAQVRAVPPGSQTSAAFMTLRNPGEQGVTLVDADSPAAEVMELHNHEDVEGVMQMRKISELVVPAGESVTLAPGGLHMMLIGLTAPLEEGQPVEIELRFDTGESQQITAPVKRIEVSAEGHHGHAQGDAHDHGDHGHGHGEGHRH</sequence>
<reference evidence="4" key="1">
    <citation type="submission" date="2020-05" db="EMBL/GenBank/DDBJ databases">
        <authorList>
            <person name="Wang L."/>
            <person name="Shao Z."/>
        </authorList>
    </citation>
    <scope>NUCLEOTIDE SEQUENCE</scope>
    <source>
        <strain evidence="3">MCCC 1A05748</strain>
        <strain evidence="4">MCCC 1A05776</strain>
    </source>
</reference>
<evidence type="ECO:0000313" key="5">
    <source>
        <dbReference type="Proteomes" id="UP001320154"/>
    </source>
</evidence>
<feature type="region of interest" description="Disordered" evidence="1">
    <location>
        <begin position="147"/>
        <end position="173"/>
    </location>
</feature>
<dbReference type="PANTHER" id="PTHR36302:SF1">
    <property type="entry name" value="COPPER CHAPERONE PCU(A)C"/>
    <property type="match status" value="1"/>
</dbReference>
<gene>
    <name evidence="3" type="ORF">HOP60_04610</name>
    <name evidence="4" type="ORF">HOP61_10100</name>
</gene>
<evidence type="ECO:0000313" key="3">
    <source>
        <dbReference type="EMBL" id="MCE8046012.1"/>
    </source>
</evidence>
<evidence type="ECO:0000313" key="6">
    <source>
        <dbReference type="Proteomes" id="UP001320178"/>
    </source>
</evidence>
<evidence type="ECO:0000313" key="4">
    <source>
        <dbReference type="EMBL" id="MCE8051644.1"/>
    </source>
</evidence>
<dbReference type="Proteomes" id="UP001320178">
    <property type="component" value="Unassembled WGS sequence"/>
</dbReference>
<dbReference type="Proteomes" id="UP001320154">
    <property type="component" value="Unassembled WGS sequence"/>
</dbReference>
<dbReference type="Gene3D" id="2.60.40.1890">
    <property type="entry name" value="PCu(A)C copper chaperone"/>
    <property type="match status" value="1"/>
</dbReference>
<proteinExistence type="predicted"/>
<dbReference type="EMBL" id="JABFTS010000003">
    <property type="protein sequence ID" value="MCE8051644.1"/>
    <property type="molecule type" value="Genomic_DNA"/>
</dbReference>
<dbReference type="InterPro" id="IPR007410">
    <property type="entry name" value="LpqE-like"/>
</dbReference>
<dbReference type="InterPro" id="IPR036182">
    <property type="entry name" value="PCuAC_sf"/>
</dbReference>
<dbReference type="SUPFAM" id="SSF110087">
    <property type="entry name" value="DR1885-like metal-binding protein"/>
    <property type="match status" value="1"/>
</dbReference>